<dbReference type="GO" id="GO:0003924">
    <property type="term" value="F:GTPase activity"/>
    <property type="evidence" value="ECO:0007669"/>
    <property type="project" value="InterPro"/>
</dbReference>
<comment type="caution">
    <text evidence="7">The sequence shown here is derived from an EMBL/GenBank/DDBJ whole genome shotgun (WGS) entry which is preliminary data.</text>
</comment>
<keyword evidence="3" id="KW-0378">Hydrolase</keyword>
<name>A0AAJ1TP66_9BACL</name>
<dbReference type="GO" id="GO:0005525">
    <property type="term" value="F:GTP binding"/>
    <property type="evidence" value="ECO:0007669"/>
    <property type="project" value="UniProtKB-KW"/>
</dbReference>
<dbReference type="Proteomes" id="UP001238450">
    <property type="component" value="Unassembled WGS sequence"/>
</dbReference>
<dbReference type="AlphaFoldDB" id="A0AAJ1TP66"/>
<keyword evidence="4" id="KW-0342">GTP-binding</keyword>
<dbReference type="NCBIfam" id="TIGR00750">
    <property type="entry name" value="lao"/>
    <property type="match status" value="1"/>
</dbReference>
<keyword evidence="7" id="KW-0418">Kinase</keyword>
<dbReference type="Gene3D" id="3.40.50.300">
    <property type="entry name" value="P-loop containing nucleotide triphosphate hydrolases"/>
    <property type="match status" value="1"/>
</dbReference>
<evidence type="ECO:0000256" key="4">
    <source>
        <dbReference type="ARBA" id="ARBA00023134"/>
    </source>
</evidence>
<dbReference type="SUPFAM" id="SSF52540">
    <property type="entry name" value="P-loop containing nucleoside triphosphate hydrolases"/>
    <property type="match status" value="1"/>
</dbReference>
<comment type="similarity">
    <text evidence="1">Belongs to the SIMIBI class G3E GTPase family. ArgK/MeaB subfamily.</text>
</comment>
<evidence type="ECO:0000313" key="7">
    <source>
        <dbReference type="EMBL" id="MDQ0418350.1"/>
    </source>
</evidence>
<feature type="domain" description="AAA+ ATPase" evidence="6">
    <location>
        <begin position="43"/>
        <end position="269"/>
    </location>
</feature>
<dbReference type="PANTHER" id="PTHR43087:SF1">
    <property type="entry name" value="LAO_AO TRANSPORT SYSTEM ATPASE"/>
    <property type="match status" value="1"/>
</dbReference>
<protein>
    <submittedName>
        <fullName evidence="7">LAO/AO transport system kinase</fullName>
        <ecNumber evidence="7">2.7.-.-</ecNumber>
    </submittedName>
</protein>
<organism evidence="7 8">
    <name type="scientific">Croceifilum oryzae</name>
    <dbReference type="NCBI Taxonomy" id="1553429"/>
    <lineage>
        <taxon>Bacteria</taxon>
        <taxon>Bacillati</taxon>
        <taxon>Bacillota</taxon>
        <taxon>Bacilli</taxon>
        <taxon>Bacillales</taxon>
        <taxon>Thermoactinomycetaceae</taxon>
        <taxon>Croceifilum</taxon>
    </lineage>
</organism>
<evidence type="ECO:0000256" key="5">
    <source>
        <dbReference type="ARBA" id="ARBA00023186"/>
    </source>
</evidence>
<evidence type="ECO:0000256" key="1">
    <source>
        <dbReference type="ARBA" id="ARBA00009625"/>
    </source>
</evidence>
<gene>
    <name evidence="7" type="ORF">J2Z48_002542</name>
</gene>
<dbReference type="RefSeq" id="WP_307254000.1">
    <property type="nucleotide sequence ID" value="NZ_JAUSUV010000011.1"/>
</dbReference>
<reference evidence="7 8" key="1">
    <citation type="submission" date="2023-07" db="EMBL/GenBank/DDBJ databases">
        <title>Genomic Encyclopedia of Type Strains, Phase IV (KMG-IV): sequencing the most valuable type-strain genomes for metagenomic binning, comparative biology and taxonomic classification.</title>
        <authorList>
            <person name="Goeker M."/>
        </authorList>
    </citation>
    <scope>NUCLEOTIDE SEQUENCE [LARGE SCALE GENOMIC DNA]</scope>
    <source>
        <strain evidence="7 8">DSM 46876</strain>
    </source>
</reference>
<dbReference type="SMART" id="SM00382">
    <property type="entry name" value="AAA"/>
    <property type="match status" value="1"/>
</dbReference>
<evidence type="ECO:0000313" key="8">
    <source>
        <dbReference type="Proteomes" id="UP001238450"/>
    </source>
</evidence>
<dbReference type="GO" id="GO:0016301">
    <property type="term" value="F:kinase activity"/>
    <property type="evidence" value="ECO:0007669"/>
    <property type="project" value="UniProtKB-KW"/>
</dbReference>
<dbReference type="EMBL" id="JAUSUV010000011">
    <property type="protein sequence ID" value="MDQ0418350.1"/>
    <property type="molecule type" value="Genomic_DNA"/>
</dbReference>
<dbReference type="Pfam" id="PF03308">
    <property type="entry name" value="MeaB"/>
    <property type="match status" value="1"/>
</dbReference>
<keyword evidence="8" id="KW-1185">Reference proteome</keyword>
<evidence type="ECO:0000256" key="3">
    <source>
        <dbReference type="ARBA" id="ARBA00022801"/>
    </source>
</evidence>
<evidence type="ECO:0000259" key="6">
    <source>
        <dbReference type="SMART" id="SM00382"/>
    </source>
</evidence>
<dbReference type="InterPro" id="IPR052040">
    <property type="entry name" value="GTPase/Isobutyryl-CoA_mutase"/>
</dbReference>
<proteinExistence type="inferred from homology"/>
<evidence type="ECO:0000256" key="2">
    <source>
        <dbReference type="ARBA" id="ARBA00022741"/>
    </source>
</evidence>
<sequence>MMDWIEGIKNRERRAIARVITFLENDHSDSELLVKELERLTKKAYVIGITGPPGAGKSTLIDCLITTLRAKGLRVGVIVVDPTSPFTGGAILGDRVRMVRHALDENVFIRSMGSRGSLGGLSRATKDAVRVLDAAGFDVIIVETVGVGQSELEIMHLVDSVALVVHPYSGDVVQVFKAGVMEIADLYVVNKADIPGAAKMVAEIEQYVHLTNNHDSWSPSVSQTIPIQGKGIVELWEQFQRHRVFLEESGEGVRRRREQTVREVKERIDAEFQAYLQQYFQEPACKQQLEEVWHGAKLPHQFAREWIKSHLIKQDREGIE</sequence>
<dbReference type="PANTHER" id="PTHR43087">
    <property type="entry name" value="LYSINE/ARGININE/ORNITHINE TRANSPORT SYSTEM KINASE"/>
    <property type="match status" value="1"/>
</dbReference>
<keyword evidence="5" id="KW-0143">Chaperone</keyword>
<dbReference type="InterPro" id="IPR027417">
    <property type="entry name" value="P-loop_NTPase"/>
</dbReference>
<keyword evidence="2" id="KW-0547">Nucleotide-binding</keyword>
<accession>A0AAJ1TP66</accession>
<dbReference type="CDD" id="cd03114">
    <property type="entry name" value="MMAA-like"/>
    <property type="match status" value="1"/>
</dbReference>
<dbReference type="InterPro" id="IPR003593">
    <property type="entry name" value="AAA+_ATPase"/>
</dbReference>
<keyword evidence="7" id="KW-0808">Transferase</keyword>
<dbReference type="EC" id="2.7.-.-" evidence="7"/>
<dbReference type="InterPro" id="IPR005129">
    <property type="entry name" value="GTPase_ArgK"/>
</dbReference>